<dbReference type="PANTHER" id="PTHR13847">
    <property type="entry name" value="SARCOSINE DEHYDROGENASE-RELATED"/>
    <property type="match status" value="1"/>
</dbReference>
<dbReference type="Gene3D" id="3.30.9.10">
    <property type="entry name" value="D-Amino Acid Oxidase, subunit A, domain 2"/>
    <property type="match status" value="1"/>
</dbReference>
<dbReference type="SUPFAM" id="SSF51905">
    <property type="entry name" value="FAD/NAD(P)-binding domain"/>
    <property type="match status" value="1"/>
</dbReference>
<reference evidence="2 3" key="1">
    <citation type="journal article" date="2017" name="Nature">
        <title>Atmospheric trace gases support primary production in Antarctic desert surface soil.</title>
        <authorList>
            <person name="Ji M."/>
            <person name="Greening C."/>
            <person name="Vanwonterghem I."/>
            <person name="Carere C.R."/>
            <person name="Bay S.K."/>
            <person name="Steen J.A."/>
            <person name="Montgomery K."/>
            <person name="Lines T."/>
            <person name="Beardall J."/>
            <person name="van Dorst J."/>
            <person name="Snape I."/>
            <person name="Stott M.B."/>
            <person name="Hugenholtz P."/>
            <person name="Ferrari B.C."/>
        </authorList>
    </citation>
    <scope>NUCLEOTIDE SEQUENCE [LARGE SCALE GENOMIC DNA]</scope>
    <source>
        <strain evidence="2">RRmetagenome_bin12</strain>
    </source>
</reference>
<evidence type="ECO:0000259" key="1">
    <source>
        <dbReference type="Pfam" id="PF01266"/>
    </source>
</evidence>
<dbReference type="Pfam" id="PF01266">
    <property type="entry name" value="DAO"/>
    <property type="match status" value="1"/>
</dbReference>
<proteinExistence type="predicted"/>
<organism evidence="2 3">
    <name type="scientific">Candidatus Aeolococcus gillhamiae</name>
    <dbReference type="NCBI Taxonomy" id="3127015"/>
    <lineage>
        <taxon>Bacteria</taxon>
        <taxon>Bacillati</taxon>
        <taxon>Candidatus Dormiibacterota</taxon>
        <taxon>Candidatus Dormibacteria</taxon>
        <taxon>Candidatus Aeolococcales</taxon>
        <taxon>Candidatus Aeolococcaceae</taxon>
        <taxon>Candidatus Aeolococcus</taxon>
    </lineage>
</organism>
<evidence type="ECO:0000313" key="3">
    <source>
        <dbReference type="Proteomes" id="UP000248724"/>
    </source>
</evidence>
<dbReference type="AlphaFoldDB" id="A0A2W5Z4Q8"/>
<gene>
    <name evidence="2" type="ORF">DLM65_15145</name>
</gene>
<comment type="caution">
    <text evidence="2">The sequence shown here is derived from an EMBL/GenBank/DDBJ whole genome shotgun (WGS) entry which is preliminary data.</text>
</comment>
<dbReference type="EMBL" id="QHBU01000289">
    <property type="protein sequence ID" value="PZR77666.1"/>
    <property type="molecule type" value="Genomic_DNA"/>
</dbReference>
<dbReference type="InterPro" id="IPR006076">
    <property type="entry name" value="FAD-dep_OxRdtase"/>
</dbReference>
<feature type="domain" description="FAD dependent oxidoreductase" evidence="1">
    <location>
        <begin position="76"/>
        <end position="413"/>
    </location>
</feature>
<dbReference type="InterPro" id="IPR036188">
    <property type="entry name" value="FAD/NAD-bd_sf"/>
</dbReference>
<dbReference type="Proteomes" id="UP000248724">
    <property type="component" value="Unassembled WGS sequence"/>
</dbReference>
<dbReference type="Gene3D" id="3.50.50.60">
    <property type="entry name" value="FAD/NAD(P)-binding domain"/>
    <property type="match status" value="1"/>
</dbReference>
<dbReference type="GO" id="GO:0005737">
    <property type="term" value="C:cytoplasm"/>
    <property type="evidence" value="ECO:0007669"/>
    <property type="project" value="TreeGrafter"/>
</dbReference>
<dbReference type="PANTHER" id="PTHR13847:SF260">
    <property type="entry name" value="FAD DEPENDENT OXIDOREDUCTASE DOMAIN-CONTAINING PROTEIN"/>
    <property type="match status" value="1"/>
</dbReference>
<protein>
    <recommendedName>
        <fullName evidence="1">FAD dependent oxidoreductase domain-containing protein</fullName>
    </recommendedName>
</protein>
<name>A0A2W5Z4Q8_9BACT</name>
<sequence>MPPTARRWPIGWWPCCWPAAPWWTPHPSTCAHCEPWATTHLRSRREHLTAMTVAGPVWGIPPTIAPPGRPPRRAEVVIVGGGITGVALLDVLRRHDVDAILLERDHLAAGASGRNAGFLLAGVAENYARAVERYGRTTAAEVWAFTIANHALVAAAAANLDAAHHVRGSVTAALDAAEAASLEAAATLLAEDRLPGVISRASDVPGATCALVNPSDGEIDPVRLVGGMAIPQAARVFENHPVVAVEDGENTATVHLEDASVEASLVVLATNAWTAQLLPAIPIRPVRAQMLASAPVAALVPRPVYAEWGHRYWRQRDDGAVLVGGFRHRAPAAEIGYQLGTTEVVQAHLDAHLRELGVAAAVTHRWAGTMGFSEDGLPLVGLAPACRRIYVCAGYTGHGMGFAVNAARALADRILNDEPLPGWLDAARCAAS</sequence>
<accession>A0A2W5Z4Q8</accession>
<evidence type="ECO:0000313" key="2">
    <source>
        <dbReference type="EMBL" id="PZR77666.1"/>
    </source>
</evidence>